<reference evidence="2 3" key="1">
    <citation type="submission" date="2019-03" db="EMBL/GenBank/DDBJ databases">
        <title>Single cell metagenomics reveals metabolic interactions within the superorganism composed of flagellate Streblomastix strix and complex community of Bacteroidetes bacteria on its surface.</title>
        <authorList>
            <person name="Treitli S.C."/>
            <person name="Kolisko M."/>
            <person name="Husnik F."/>
            <person name="Keeling P."/>
            <person name="Hampl V."/>
        </authorList>
    </citation>
    <scope>NUCLEOTIDE SEQUENCE [LARGE SCALE GENOMIC DNA]</scope>
    <source>
        <strain evidence="2">ST1C</strain>
    </source>
</reference>
<proteinExistence type="predicted"/>
<feature type="compositionally biased region" description="Acidic residues" evidence="1">
    <location>
        <begin position="324"/>
        <end position="333"/>
    </location>
</feature>
<feature type="compositionally biased region" description="Basic and acidic residues" evidence="1">
    <location>
        <begin position="288"/>
        <end position="305"/>
    </location>
</feature>
<evidence type="ECO:0000313" key="3">
    <source>
        <dbReference type="Proteomes" id="UP000324800"/>
    </source>
</evidence>
<evidence type="ECO:0000313" key="2">
    <source>
        <dbReference type="EMBL" id="KAA6374326.1"/>
    </source>
</evidence>
<accession>A0A5J4UUL1</accession>
<organism evidence="2 3">
    <name type="scientific">Streblomastix strix</name>
    <dbReference type="NCBI Taxonomy" id="222440"/>
    <lineage>
        <taxon>Eukaryota</taxon>
        <taxon>Metamonada</taxon>
        <taxon>Preaxostyla</taxon>
        <taxon>Oxymonadida</taxon>
        <taxon>Streblomastigidae</taxon>
        <taxon>Streblomastix</taxon>
    </lineage>
</organism>
<protein>
    <submittedName>
        <fullName evidence="2">Uncharacterized protein</fullName>
    </submittedName>
</protein>
<dbReference type="EMBL" id="SNRW01012063">
    <property type="protein sequence ID" value="KAA6374326.1"/>
    <property type="molecule type" value="Genomic_DNA"/>
</dbReference>
<gene>
    <name evidence="2" type="ORF">EZS28_030148</name>
</gene>
<dbReference type="AlphaFoldDB" id="A0A5J4UUL1"/>
<sequence>MIEVFFLTEDWTITNCFINTLNKTLYWKSREIPHYASIFSRNIQELVFRVIVPRIEYIIFAQKYKSLQGNWESRNDDFTSIRGAYFKYVSNRLQLKFNDFINNELMKAEKEAEVYLGSSDEGSNNHLLFDGDRIILNVAEQQEDQEEDEFSLLSFHQQGLSEILKTYMQLREMLGAPPTYHPLFQNIIQDLIKQGQLGRNIEDVTKEMEQKKEKKKQNEEKTQNSDDHETKKKNPTVSFLLYDRNELESKLQIHTITILCRSLQSLEVSIQHQKQKVEQMLQDEKDEEERIKKEKEKEKEKESKLENVITRQIELNRKEQKDQNEDDEDEDVKQDERTVENSADYEIKKIKPLSYFVSESVSDLQNRYQYDCTALHRKILLSIIHAIVDPIFFTAAQTLPETQNAGQTISMNVSAAFAIVLRPTMMLDDIMADAIDFAAIRMLGKDFPQGNMKLPTIQFPSKSDLVNSSDDQEFLHTFF</sequence>
<name>A0A5J4UUL1_9EUKA</name>
<dbReference type="Proteomes" id="UP000324800">
    <property type="component" value="Unassembled WGS sequence"/>
</dbReference>
<feature type="region of interest" description="Disordered" evidence="1">
    <location>
        <begin position="279"/>
        <end position="339"/>
    </location>
</feature>
<comment type="caution">
    <text evidence="2">The sequence shown here is derived from an EMBL/GenBank/DDBJ whole genome shotgun (WGS) entry which is preliminary data.</text>
</comment>
<feature type="region of interest" description="Disordered" evidence="1">
    <location>
        <begin position="206"/>
        <end position="232"/>
    </location>
</feature>
<evidence type="ECO:0000256" key="1">
    <source>
        <dbReference type="SAM" id="MobiDB-lite"/>
    </source>
</evidence>
<feature type="compositionally biased region" description="Basic and acidic residues" evidence="1">
    <location>
        <begin position="314"/>
        <end position="323"/>
    </location>
</feature>